<reference evidence="5" key="1">
    <citation type="submission" date="2023-07" db="EMBL/GenBank/DDBJ databases">
        <title>A chromosome-level genome assembly of Lolium multiflorum.</title>
        <authorList>
            <person name="Chen Y."/>
            <person name="Copetti D."/>
            <person name="Kolliker R."/>
            <person name="Studer B."/>
        </authorList>
    </citation>
    <scope>NUCLEOTIDE SEQUENCE</scope>
    <source>
        <strain evidence="5">02402/16</strain>
        <tissue evidence="5">Leaf</tissue>
    </source>
</reference>
<dbReference type="PANTHER" id="PTHR33326:SF39">
    <property type="entry name" value="GENOME ASSEMBLY, CHROMOSOME: II"/>
    <property type="match status" value="1"/>
</dbReference>
<dbReference type="PANTHER" id="PTHR33326">
    <property type="entry name" value="OS05G0543800 PROTEIN"/>
    <property type="match status" value="1"/>
</dbReference>
<evidence type="ECO:0000259" key="4">
    <source>
        <dbReference type="PROSITE" id="PS50158"/>
    </source>
</evidence>
<protein>
    <recommendedName>
        <fullName evidence="4">CCHC-type domain-containing protein</fullName>
    </recommendedName>
</protein>
<evidence type="ECO:0000313" key="6">
    <source>
        <dbReference type="Proteomes" id="UP001231189"/>
    </source>
</evidence>
<dbReference type="InterPro" id="IPR001878">
    <property type="entry name" value="Znf_CCHC"/>
</dbReference>
<keyword evidence="1" id="KW-0862">Zinc</keyword>
<gene>
    <name evidence="5" type="ORF">QYE76_030455</name>
</gene>
<dbReference type="SMART" id="SM00343">
    <property type="entry name" value="ZnF_C2HC"/>
    <property type="match status" value="1"/>
</dbReference>
<feature type="region of interest" description="Disordered" evidence="2">
    <location>
        <begin position="568"/>
        <end position="616"/>
    </location>
</feature>
<dbReference type="SUPFAM" id="SSF57756">
    <property type="entry name" value="Retrovirus zinc finger-like domains"/>
    <property type="match status" value="1"/>
</dbReference>
<feature type="domain" description="CCHC-type" evidence="4">
    <location>
        <begin position="619"/>
        <end position="634"/>
    </location>
</feature>
<evidence type="ECO:0000256" key="2">
    <source>
        <dbReference type="SAM" id="MobiDB-lite"/>
    </source>
</evidence>
<sequence>MASENDLISSSLKPARLDIIPDCLASPCILTLDRWEWGMMFYIRVDLAGSYHAYPHVGGPFKTLEEVYSAIECDLKQRQDPKIMMPQPEDTQVDYVVRQCLYWPDGKRKKRFNVDERRDRRRLLVQALVDKYNDYIGDLAYELKHVVHYESVCVRDAYKVTYHINFTTKIKGTEELDCRMDELFFAEVTCDIKTGERKFVVSCFCRIHPIDNGRCHGCNAKHPNAAVYSPGQADACFPFGASNMVREDCDEDPVAEEKRLRIFYEKMFISLTKKFLLLRYSLVFPIPATACTAVRESRPPKLRPLRSCTGRRAIRFLGSVSARLLAVRALLRRIGCFIDRSDYTMGDINNTHGGAAGATFPVAMYVLFLSYLALLLVPCSDLMHVLSLMCVVKYACASVMLLSNKTLLWLTAMGVHRVAEGIPRGPLTPEEDKAFGDATVIFVGAVLSVLGDKLVDAYLHIRNGKELWDALDAKFGAADAGGELYAMEQFNDYRMVENRSVVEQAHEIQIMAKELELLKCVLPDKFVAGCIVAKLPPSWRNFATSLKHQRHEFYVENTMGSLDVEEKARAKDKHTGGTEGRSAANMVQKNAHKSKGKNKGVSQTTNFKKKGKTEKKDPCWVCGETGHWANRCPQRKGKKCQAGQNSTSVNMVIGNTEEGTTGPEVPQ</sequence>
<name>A0AAD8VGH7_LOLMU</name>
<dbReference type="Pfam" id="PF12274">
    <property type="entry name" value="DUF3615"/>
    <property type="match status" value="1"/>
</dbReference>
<comment type="caution">
    <text evidence="5">The sequence shown here is derived from an EMBL/GenBank/DDBJ whole genome shotgun (WGS) entry which is preliminary data.</text>
</comment>
<dbReference type="Pfam" id="PF14223">
    <property type="entry name" value="Retrotran_gag_2"/>
    <property type="match status" value="1"/>
</dbReference>
<keyword evidence="3" id="KW-1133">Transmembrane helix</keyword>
<dbReference type="InterPro" id="IPR022059">
    <property type="entry name" value="DUF3615"/>
</dbReference>
<proteinExistence type="predicted"/>
<keyword evidence="3" id="KW-0812">Transmembrane</keyword>
<dbReference type="PROSITE" id="PS50158">
    <property type="entry name" value="ZF_CCHC"/>
    <property type="match status" value="1"/>
</dbReference>
<keyword evidence="6" id="KW-1185">Reference proteome</keyword>
<evidence type="ECO:0000256" key="3">
    <source>
        <dbReference type="SAM" id="Phobius"/>
    </source>
</evidence>
<feature type="transmembrane region" description="Helical" evidence="3">
    <location>
        <begin position="382"/>
        <end position="403"/>
    </location>
</feature>
<keyword evidence="1" id="KW-0479">Metal-binding</keyword>
<keyword evidence="1" id="KW-0863">Zinc-finger</keyword>
<dbReference type="InterPro" id="IPR036875">
    <property type="entry name" value="Znf_CCHC_sf"/>
</dbReference>
<dbReference type="Proteomes" id="UP001231189">
    <property type="component" value="Unassembled WGS sequence"/>
</dbReference>
<dbReference type="GO" id="GO:0003676">
    <property type="term" value="F:nucleic acid binding"/>
    <property type="evidence" value="ECO:0007669"/>
    <property type="project" value="InterPro"/>
</dbReference>
<dbReference type="EMBL" id="JAUUTY010000007">
    <property type="protein sequence ID" value="KAK1606782.1"/>
    <property type="molecule type" value="Genomic_DNA"/>
</dbReference>
<evidence type="ECO:0000313" key="5">
    <source>
        <dbReference type="EMBL" id="KAK1606782.1"/>
    </source>
</evidence>
<keyword evidence="3" id="KW-0472">Membrane</keyword>
<dbReference type="Gene3D" id="4.10.60.10">
    <property type="entry name" value="Zinc finger, CCHC-type"/>
    <property type="match status" value="1"/>
</dbReference>
<accession>A0AAD8VGH7</accession>
<organism evidence="5 6">
    <name type="scientific">Lolium multiflorum</name>
    <name type="common">Italian ryegrass</name>
    <name type="synonym">Lolium perenne subsp. multiflorum</name>
    <dbReference type="NCBI Taxonomy" id="4521"/>
    <lineage>
        <taxon>Eukaryota</taxon>
        <taxon>Viridiplantae</taxon>
        <taxon>Streptophyta</taxon>
        <taxon>Embryophyta</taxon>
        <taxon>Tracheophyta</taxon>
        <taxon>Spermatophyta</taxon>
        <taxon>Magnoliopsida</taxon>
        <taxon>Liliopsida</taxon>
        <taxon>Poales</taxon>
        <taxon>Poaceae</taxon>
        <taxon>BOP clade</taxon>
        <taxon>Pooideae</taxon>
        <taxon>Poodae</taxon>
        <taxon>Poeae</taxon>
        <taxon>Poeae Chloroplast Group 2 (Poeae type)</taxon>
        <taxon>Loliodinae</taxon>
        <taxon>Loliinae</taxon>
        <taxon>Lolium</taxon>
    </lineage>
</organism>
<evidence type="ECO:0000256" key="1">
    <source>
        <dbReference type="PROSITE-ProRule" id="PRU00047"/>
    </source>
</evidence>
<dbReference type="Pfam" id="PF00098">
    <property type="entry name" value="zf-CCHC"/>
    <property type="match status" value="1"/>
</dbReference>
<feature type="transmembrane region" description="Helical" evidence="3">
    <location>
        <begin position="352"/>
        <end position="376"/>
    </location>
</feature>
<dbReference type="AlphaFoldDB" id="A0AAD8VGH7"/>
<dbReference type="GO" id="GO:0008270">
    <property type="term" value="F:zinc ion binding"/>
    <property type="evidence" value="ECO:0007669"/>
    <property type="project" value="UniProtKB-KW"/>
</dbReference>